<evidence type="ECO:0000313" key="16">
    <source>
        <dbReference type="EnsemblMetazoa" id="ADAC001868-PA"/>
    </source>
</evidence>
<feature type="domain" description="C2H2-type" evidence="14">
    <location>
        <begin position="314"/>
        <end position="341"/>
    </location>
</feature>
<evidence type="ECO:0000256" key="8">
    <source>
        <dbReference type="ARBA" id="ARBA00023015"/>
    </source>
</evidence>
<evidence type="ECO:0000256" key="7">
    <source>
        <dbReference type="ARBA" id="ARBA00022833"/>
    </source>
</evidence>
<keyword evidence="4" id="KW-0479">Metal-binding</keyword>
<evidence type="ECO:0000313" key="15">
    <source>
        <dbReference type="EMBL" id="ETN66353.1"/>
    </source>
</evidence>
<evidence type="ECO:0000256" key="5">
    <source>
        <dbReference type="ARBA" id="ARBA00022737"/>
    </source>
</evidence>
<feature type="compositionally biased region" description="Basic and acidic residues" evidence="13">
    <location>
        <begin position="414"/>
        <end position="426"/>
    </location>
</feature>
<dbReference type="FunFam" id="3.30.160.60:FF:000446">
    <property type="entry name" value="Zinc finger protein"/>
    <property type="match status" value="1"/>
</dbReference>
<evidence type="ECO:0000256" key="3">
    <source>
        <dbReference type="ARBA" id="ARBA00006991"/>
    </source>
</evidence>
<dbReference type="HOGENOM" id="CLU_029288_0_0_1"/>
<dbReference type="SMART" id="SM00355">
    <property type="entry name" value="ZnF_C2H2"/>
    <property type="match status" value="10"/>
</dbReference>
<dbReference type="VEuPathDB" id="VectorBase:ADAR2_003430"/>
<comment type="subcellular location">
    <subcellularLocation>
        <location evidence="2">Nucleus</location>
    </subcellularLocation>
</comment>
<dbReference type="eggNOG" id="KOG1721">
    <property type="taxonomic scope" value="Eukaryota"/>
</dbReference>
<evidence type="ECO:0000259" key="14">
    <source>
        <dbReference type="PROSITE" id="PS50157"/>
    </source>
</evidence>
<dbReference type="Gene3D" id="3.30.160.60">
    <property type="entry name" value="Classic Zinc Finger"/>
    <property type="match status" value="8"/>
</dbReference>
<dbReference type="GO" id="GO:0003677">
    <property type="term" value="F:DNA binding"/>
    <property type="evidence" value="ECO:0007669"/>
    <property type="project" value="UniProtKB-KW"/>
</dbReference>
<reference evidence="15 17" key="1">
    <citation type="journal article" date="2010" name="BMC Genomics">
        <title>Combination of measures distinguishes pre-miRNAs from other stem-loops in the genome of the newly sequenced Anopheles darlingi.</title>
        <authorList>
            <person name="Mendes N.D."/>
            <person name="Freitas A.T."/>
            <person name="Vasconcelos A.T."/>
            <person name="Sagot M.F."/>
        </authorList>
    </citation>
    <scope>NUCLEOTIDE SEQUENCE</scope>
</reference>
<dbReference type="Pfam" id="PF00096">
    <property type="entry name" value="zf-C2H2"/>
    <property type="match status" value="5"/>
</dbReference>
<dbReference type="PROSITE" id="PS00028">
    <property type="entry name" value="ZINC_FINGER_C2H2_1"/>
    <property type="match status" value="7"/>
</dbReference>
<keyword evidence="5" id="KW-0677">Repeat</keyword>
<evidence type="ECO:0000256" key="6">
    <source>
        <dbReference type="ARBA" id="ARBA00022771"/>
    </source>
</evidence>
<dbReference type="FunFam" id="3.30.160.60:FF:001596">
    <property type="entry name" value="Zinc finger protein 1048"/>
    <property type="match status" value="1"/>
</dbReference>
<dbReference type="SUPFAM" id="SSF57667">
    <property type="entry name" value="beta-beta-alpha zinc fingers"/>
    <property type="match status" value="4"/>
</dbReference>
<feature type="domain" description="C2H2-type" evidence="14">
    <location>
        <begin position="258"/>
        <end position="285"/>
    </location>
</feature>
<feature type="compositionally biased region" description="Basic and acidic residues" evidence="13">
    <location>
        <begin position="1"/>
        <end position="13"/>
    </location>
</feature>
<dbReference type="EMBL" id="ADMH02000471">
    <property type="protein sequence ID" value="ETN66353.1"/>
    <property type="molecule type" value="Genomic_DNA"/>
</dbReference>
<organism evidence="15">
    <name type="scientific">Anopheles darlingi</name>
    <name type="common">Mosquito</name>
    <dbReference type="NCBI Taxonomy" id="43151"/>
    <lineage>
        <taxon>Eukaryota</taxon>
        <taxon>Metazoa</taxon>
        <taxon>Ecdysozoa</taxon>
        <taxon>Arthropoda</taxon>
        <taxon>Hexapoda</taxon>
        <taxon>Insecta</taxon>
        <taxon>Pterygota</taxon>
        <taxon>Neoptera</taxon>
        <taxon>Endopterygota</taxon>
        <taxon>Diptera</taxon>
        <taxon>Nematocera</taxon>
        <taxon>Culicoidea</taxon>
        <taxon>Culicidae</taxon>
        <taxon>Anophelinae</taxon>
        <taxon>Anopheles</taxon>
    </lineage>
</organism>
<evidence type="ECO:0000256" key="13">
    <source>
        <dbReference type="SAM" id="MobiDB-lite"/>
    </source>
</evidence>
<dbReference type="PROSITE" id="PS50157">
    <property type="entry name" value="ZINC_FINGER_C2H2_2"/>
    <property type="match status" value="7"/>
</dbReference>
<dbReference type="FunFam" id="3.30.160.60:FF:000340">
    <property type="entry name" value="zinc finger protein 473 isoform X1"/>
    <property type="match status" value="1"/>
</dbReference>
<dbReference type="FunFam" id="3.30.160.60:FF:000100">
    <property type="entry name" value="Zinc finger 45-like"/>
    <property type="match status" value="1"/>
</dbReference>
<evidence type="ECO:0000256" key="9">
    <source>
        <dbReference type="ARBA" id="ARBA00023125"/>
    </source>
</evidence>
<dbReference type="GO" id="GO:0005634">
    <property type="term" value="C:nucleus"/>
    <property type="evidence" value="ECO:0007669"/>
    <property type="project" value="UniProtKB-SubCell"/>
</dbReference>
<keyword evidence="17" id="KW-1185">Reference proteome</keyword>
<keyword evidence="11" id="KW-0539">Nucleus</keyword>
<evidence type="ECO:0000256" key="11">
    <source>
        <dbReference type="ARBA" id="ARBA00023242"/>
    </source>
</evidence>
<name>W5JSS2_ANODA</name>
<feature type="domain" description="C2H2-type" evidence="14">
    <location>
        <begin position="160"/>
        <end position="182"/>
    </location>
</feature>
<accession>W5JSS2</accession>
<reference evidence="16" key="4">
    <citation type="submission" date="2015-06" db="UniProtKB">
        <authorList>
            <consortium name="EnsemblMetazoa"/>
        </authorList>
    </citation>
    <scope>IDENTIFICATION</scope>
</reference>
<sequence>MEAGHEIVKREPENTNNDVPAAQRFDAPASSSKQHQNKRAANSALILVMEPQNPSPTKYFDASGTALRQAVVEGELMPEELCSRKSTGTELAKKKSHTITINCCNCEKIFVSRPAYEAHYRASYQQEPVYCCTVCGKRMGQYRAYQLHSYRHINSANQRYSCQECFKTFHQKSDLVRHQNRHIATGLVAEERDAERKLQQISCPKCEASFQTQNELKEHTRKAHPVPKPLVECPDCGKYLSAGSIYSHRKIHSDTPAFACGECGRTFVQKINLVQHRKTHIGLRPYQCEQCKKSFCEKAHLQRHLNHHSEERPYRCELCGKCYKTERCLKVHSAVHTTERPFVCGECNKGFLSSSKLRQHSNIHSGLRPYKCNYCTRDFTNFPNWLKHIRRRHKVDHRTGEKLDSVPKFMTKKKSPEIETERKGDVTKPATPQKTRKRCTPKTPAPPPPLADVLKEESLPYVSESSNIDLNLVCKDDLIQPLAGEFEDIFQCMPSDETKLSIIDPNGWQLLSDNDADLFQCDLPQPHALDCAFDAPPKVVHLPSNDLIDSDISGNATLCTTMASEMISAGPSLYDAQSPMFPTLISICGDEPQFRLINPRSIHSRGVAGSSTMATDSYATVSLSITDRIELMK</sequence>
<protein>
    <recommendedName>
        <fullName evidence="14">C2H2-type domain-containing protein</fullName>
    </recommendedName>
</protein>
<dbReference type="FunFam" id="3.30.160.60:FF:001266">
    <property type="entry name" value="Zinc finger protein 662"/>
    <property type="match status" value="1"/>
</dbReference>
<feature type="domain" description="C2H2-type" evidence="14">
    <location>
        <begin position="370"/>
        <end position="398"/>
    </location>
</feature>
<proteinExistence type="inferred from homology"/>
<dbReference type="FunFam" id="3.30.160.60:FF:004084">
    <property type="match status" value="1"/>
</dbReference>
<keyword evidence="7" id="KW-0862">Zinc</keyword>
<evidence type="ECO:0000256" key="12">
    <source>
        <dbReference type="PROSITE-ProRule" id="PRU00042"/>
    </source>
</evidence>
<comment type="similarity">
    <text evidence="3">Belongs to the krueppel C2H2-type zinc-finger protein family.</text>
</comment>
<dbReference type="OMA" id="CYKTERC"/>
<keyword evidence="9" id="KW-0238">DNA-binding</keyword>
<feature type="region of interest" description="Disordered" evidence="13">
    <location>
        <begin position="411"/>
        <end position="452"/>
    </location>
</feature>
<dbReference type="GO" id="GO:0008270">
    <property type="term" value="F:zinc ion binding"/>
    <property type="evidence" value="ECO:0007669"/>
    <property type="project" value="UniProtKB-KW"/>
</dbReference>
<keyword evidence="8" id="KW-0805">Transcription regulation</keyword>
<keyword evidence="10" id="KW-0804">Transcription</keyword>
<dbReference type="VEuPathDB" id="VectorBase:ADAC001868"/>
<comment type="function">
    <text evidence="1">May be involved in transcriptional regulation.</text>
</comment>
<feature type="region of interest" description="Disordered" evidence="13">
    <location>
        <begin position="1"/>
        <end position="39"/>
    </location>
</feature>
<evidence type="ECO:0000256" key="4">
    <source>
        <dbReference type="ARBA" id="ARBA00022723"/>
    </source>
</evidence>
<evidence type="ECO:0000313" key="17">
    <source>
        <dbReference type="Proteomes" id="UP000000673"/>
    </source>
</evidence>
<evidence type="ECO:0000256" key="1">
    <source>
        <dbReference type="ARBA" id="ARBA00003767"/>
    </source>
</evidence>
<feature type="domain" description="C2H2-type" evidence="14">
    <location>
        <begin position="342"/>
        <end position="369"/>
    </location>
</feature>
<dbReference type="Proteomes" id="UP000000673">
    <property type="component" value="Unassembled WGS sequence"/>
</dbReference>
<dbReference type="STRING" id="43151.W5JSS2"/>
<dbReference type="InterPro" id="IPR013087">
    <property type="entry name" value="Znf_C2H2_type"/>
</dbReference>
<dbReference type="AlphaFoldDB" id="W5JSS2"/>
<feature type="domain" description="C2H2-type" evidence="14">
    <location>
        <begin position="286"/>
        <end position="313"/>
    </location>
</feature>
<reference evidence="15" key="3">
    <citation type="journal article" date="2013" name="Nucleic Acids Res.">
        <title>The genome of Anopheles darlingi, the main neotropical malaria vector.</title>
        <authorList>
            <person name="Marinotti O."/>
            <person name="Cerqueira G.C."/>
            <person name="de Almeida L.G."/>
            <person name="Ferro M.I."/>
            <person name="Loreto E.L."/>
            <person name="Zaha A."/>
            <person name="Teixeira S.M."/>
            <person name="Wespiser A.R."/>
            <person name="Almeida E Silva A."/>
            <person name="Schlindwein A.D."/>
            <person name="Pacheco A.C."/>
            <person name="Silva A.L."/>
            <person name="Graveley B.R."/>
            <person name="Walenz B.P."/>
            <person name="Lima Bde A."/>
            <person name="Ribeiro C.A."/>
            <person name="Nunes-Silva C.G."/>
            <person name="de Carvalho C.R."/>
            <person name="Soares C.M."/>
            <person name="de Menezes C.B."/>
            <person name="Matiolli C."/>
            <person name="Caffrey D."/>
            <person name="Araujo D.A."/>
            <person name="de Oliveira D.M."/>
            <person name="Golenbock D."/>
            <person name="Grisard E.C."/>
            <person name="Fantinatti-Garboggini F."/>
            <person name="de Carvalho F.M."/>
            <person name="Barcellos F.G."/>
            <person name="Prosdocimi F."/>
            <person name="May G."/>
            <person name="Azevedo Junior G.M."/>
            <person name="Guimaraes G.M."/>
            <person name="Goldman G.H."/>
            <person name="Padilha I.Q."/>
            <person name="Batista Jda S."/>
            <person name="Ferro J.A."/>
            <person name="Ribeiro J.M."/>
            <person name="Fietto J.L."/>
            <person name="Dabbas K.M."/>
            <person name="Cerdeira L."/>
            <person name="Agnez-Lima L.F."/>
            <person name="Brocchi M."/>
            <person name="de Carvalho M.O."/>
            <person name="Teixeira Mde M."/>
            <person name="Diniz Maia Mde M."/>
            <person name="Goldman M.H."/>
            <person name="Cruz Schneider M.P."/>
            <person name="Felipe M.S."/>
            <person name="Hungria M."/>
            <person name="Nicolas M.F."/>
            <person name="Pereira M."/>
            <person name="Montes M.A."/>
            <person name="Cantao M.E."/>
            <person name="Vincentz M."/>
            <person name="Rafael M.S."/>
            <person name="Silverman N."/>
            <person name="Stoco P.H."/>
            <person name="Souza R.C."/>
            <person name="Vicentini R."/>
            <person name="Gazzinelli R.T."/>
            <person name="Neves Rde O."/>
            <person name="Silva R."/>
            <person name="Astolfi-Filho S."/>
            <person name="Maciel T.E."/>
            <person name="Urmenyi T.P."/>
            <person name="Tadei W.P."/>
            <person name="Camargo E.P."/>
            <person name="de Vasconcelos A.T."/>
        </authorList>
    </citation>
    <scope>NUCLEOTIDE SEQUENCE</scope>
</reference>
<dbReference type="InterPro" id="IPR050888">
    <property type="entry name" value="ZnF_C2H2-type_TF"/>
</dbReference>
<evidence type="ECO:0000256" key="10">
    <source>
        <dbReference type="ARBA" id="ARBA00023163"/>
    </source>
</evidence>
<evidence type="ECO:0000256" key="2">
    <source>
        <dbReference type="ARBA" id="ARBA00004123"/>
    </source>
</evidence>
<dbReference type="InterPro" id="IPR036236">
    <property type="entry name" value="Znf_C2H2_sf"/>
</dbReference>
<feature type="domain" description="C2H2-type" evidence="14">
    <location>
        <begin position="201"/>
        <end position="229"/>
    </location>
</feature>
<reference evidence="15" key="2">
    <citation type="submission" date="2010-05" db="EMBL/GenBank/DDBJ databases">
        <authorList>
            <person name="Almeida L.G."/>
            <person name="Nicolas M.F."/>
            <person name="Souza R.C."/>
            <person name="Vasconcelos A.T.R."/>
        </authorList>
    </citation>
    <scope>NUCLEOTIDE SEQUENCE</scope>
</reference>
<gene>
    <name evidence="15" type="ORF">AND_001868</name>
</gene>
<keyword evidence="6 12" id="KW-0863">Zinc-finger</keyword>
<dbReference type="EnsemblMetazoa" id="ADAC001868-RA">
    <property type="protein sequence ID" value="ADAC001868-PA"/>
    <property type="gene ID" value="ADAC001868"/>
</dbReference>
<dbReference type="PANTHER" id="PTHR24406">
    <property type="entry name" value="TRANSCRIPTIONAL REPRESSOR CTCFL-RELATED"/>
    <property type="match status" value="1"/>
</dbReference>